<dbReference type="EMBL" id="CM037623">
    <property type="protein sequence ID" value="KAH7988589.1"/>
    <property type="molecule type" value="Genomic_DNA"/>
</dbReference>
<reference evidence="1" key="1">
    <citation type="submission" date="2021-08" db="EMBL/GenBank/DDBJ databases">
        <title>The first chromosome-level gecko genome reveals the dynamic sex chromosomes of Neotropical dwarf geckos (Sphaerodactylidae: Sphaerodactylus).</title>
        <authorList>
            <person name="Pinto B.J."/>
            <person name="Keating S.E."/>
            <person name="Gamble T."/>
        </authorList>
    </citation>
    <scope>NUCLEOTIDE SEQUENCE</scope>
    <source>
        <strain evidence="1">TG3544</strain>
    </source>
</reference>
<comment type="caution">
    <text evidence="1">The sequence shown here is derived from an EMBL/GenBank/DDBJ whole genome shotgun (WGS) entry which is preliminary data.</text>
</comment>
<gene>
    <name evidence="1" type="ORF">K3G42_019331</name>
</gene>
<evidence type="ECO:0000313" key="2">
    <source>
        <dbReference type="Proteomes" id="UP000827872"/>
    </source>
</evidence>
<accession>A0ACB8E8B4</accession>
<name>A0ACB8E8B4_9SAUR</name>
<protein>
    <submittedName>
        <fullName evidence="1">Uncharacterized protein</fullName>
    </submittedName>
</protein>
<evidence type="ECO:0000313" key="1">
    <source>
        <dbReference type="EMBL" id="KAH7988589.1"/>
    </source>
</evidence>
<proteinExistence type="predicted"/>
<keyword evidence="2" id="KW-1185">Reference proteome</keyword>
<dbReference type="Proteomes" id="UP000827872">
    <property type="component" value="Linkage Group LG10"/>
</dbReference>
<sequence>MGLGGAQGSCPTACRCTLEILNCSRITNLPGFHQVPLPNLAAHPHPFMHLDFTGNVISSIGKEVWKAYPWAEHLVLKENSLSRLQSTSLEGLFSLTYLDLSYNKIQIIEKNVFEAVPFLQVINLSGNIIQQITYGTFQAWHGMQFLLKVDLSNNPLVTIQDSYFYGLPSLAYLDLGATDITPRILENLLRTALRLKTLVLPQKMSCCLCLIKEDIEASGRSIKLECTVPCGVSATLCDKEEPLIRMQQEVLKVLQIRKMNSSSLLSILPKRAQPNHGLPQTTKPKNDMLAVAENVPSLTAKDNFLELVQRLMPAKAGEPLNANWIDKGELKKVSMLANLLDTALKERIEELRKDEKIVELEKNNLEAAVLNELSAQASTKATDEAAKQSTNAFHGKERHVENVMRENWLQRNQRQKETLGGDGQGAAEITGESAKEPSVFHLHNSLTNVLKPTGSTVVNNNDNSGNPRAVLQNGSGAQTLTEEEQHNQLPQKNSPPAEDGKSKNSAIDSKRSLNEVSPDITLYHGSYWEHRGTSVSPPLKLALQDDYLLQGDLFEDELDKLLTSLIPNTTMRKLMSHLIRILKMDCTVPQNQKACAKLISKTGLLMKLFSEREKAKETSLRKSYFLPFRNVANATTANSRKLQKPLDKASREVISAYSYGNKLLLAVSATAIIMIIIAVICLIEICLHHYADEDGTFTGQRKESLPDLEASITDSELKGKPLWLKDMHHVEDEIQKGSKVRTLHDEESSDEMDVVSWGDARPSLPEASLKKSSSKALPAPTEKVLPPTPAAASSLAAPSAASQKSIAKKDSKRGTPETTSSKAKSSAATEGLKEEEDSAEKSEAATTEATTELQESSEGEDEESD</sequence>
<organism evidence="1 2">
    <name type="scientific">Sphaerodactylus townsendi</name>
    <dbReference type="NCBI Taxonomy" id="933632"/>
    <lineage>
        <taxon>Eukaryota</taxon>
        <taxon>Metazoa</taxon>
        <taxon>Chordata</taxon>
        <taxon>Craniata</taxon>
        <taxon>Vertebrata</taxon>
        <taxon>Euteleostomi</taxon>
        <taxon>Lepidosauria</taxon>
        <taxon>Squamata</taxon>
        <taxon>Bifurcata</taxon>
        <taxon>Gekkota</taxon>
        <taxon>Sphaerodactylidae</taxon>
        <taxon>Sphaerodactylus</taxon>
    </lineage>
</organism>